<evidence type="ECO:0000313" key="1">
    <source>
        <dbReference type="EMBL" id="AKG74084.1"/>
    </source>
</evidence>
<dbReference type="Proteomes" id="UP000034029">
    <property type="component" value="Chromosome"/>
</dbReference>
<dbReference type="Pfam" id="PF10673">
    <property type="entry name" value="DUF2487"/>
    <property type="match status" value="1"/>
</dbReference>
<dbReference type="InterPro" id="IPR019615">
    <property type="entry name" value="DUF2487"/>
</dbReference>
<accession>A0A0F7HKU1</accession>
<organism evidence="2 4">
    <name type="scientific">Salinicoccus halodurans</name>
    <dbReference type="NCBI Taxonomy" id="407035"/>
    <lineage>
        <taxon>Bacteria</taxon>
        <taxon>Bacillati</taxon>
        <taxon>Bacillota</taxon>
        <taxon>Bacilli</taxon>
        <taxon>Bacillales</taxon>
        <taxon>Staphylococcaceae</taxon>
        <taxon>Salinicoccus</taxon>
    </lineage>
</organism>
<dbReference type="Proteomes" id="UP000183090">
    <property type="component" value="Unassembled WGS sequence"/>
</dbReference>
<dbReference type="AlphaFoldDB" id="A0A0F7HKU1"/>
<evidence type="ECO:0000313" key="3">
    <source>
        <dbReference type="Proteomes" id="UP000034029"/>
    </source>
</evidence>
<sequence>MLYNQKDLKVLKDEIEFIDTVIIPFAAMDMDMKAPVHAGNLELLQIVCVQLEKQFKGRLLITPPMMTVGEDTSLLGMYTTQLREYGFKNIIVLTHLQAEPGDMNKIRLNEIPLENMSDDMKMEMINDEVKTVMKSVISIWNQ</sequence>
<reference evidence="2 4" key="3">
    <citation type="submission" date="2016-10" db="EMBL/GenBank/DDBJ databases">
        <authorList>
            <person name="Varghese N."/>
            <person name="Submissions S."/>
        </authorList>
    </citation>
    <scope>NUCLEOTIDE SEQUENCE [LARGE SCALE GENOMIC DNA]</scope>
    <source>
        <strain evidence="2 4">CGMCC 1.6501</strain>
    </source>
</reference>
<dbReference type="EMBL" id="FOTB01000001">
    <property type="protein sequence ID" value="SFK60214.1"/>
    <property type="molecule type" value="Genomic_DNA"/>
</dbReference>
<keyword evidence="3" id="KW-1185">Reference proteome</keyword>
<reference evidence="1 3" key="1">
    <citation type="journal article" date="2015" name="Int. J. Syst. Evol. Microbiol.">
        <title>Complete genome sequence of Salinicoccus halodurans H3B36, isolated from the Qaidam Basin in China.</title>
        <authorList>
            <person name="Jiang K."/>
            <person name="Xue Y."/>
            <person name="Ma Y."/>
        </authorList>
    </citation>
    <scope>NUCLEOTIDE SEQUENCE [LARGE SCALE GENOMIC DNA]</scope>
    <source>
        <strain evidence="1 3">H3B36</strain>
    </source>
</reference>
<evidence type="ECO:0000313" key="2">
    <source>
        <dbReference type="EMBL" id="SFK60214.1"/>
    </source>
</evidence>
<name>A0A0F7HKU1_9STAP</name>
<reference evidence="3" key="2">
    <citation type="submission" date="2015-04" db="EMBL/GenBank/DDBJ databases">
        <title>Complete genome sequence of Salinicoccus halodurans strain H3B36, isolated from the Qaidam basin of China.</title>
        <authorList>
            <person name="Ma Y."/>
            <person name="Jiang K."/>
            <person name="Xue Y."/>
        </authorList>
    </citation>
    <scope>NUCLEOTIDE SEQUENCE [LARGE SCALE GENOMIC DNA]</scope>
    <source>
        <strain evidence="3">H3B36</strain>
    </source>
</reference>
<dbReference type="KEGG" id="shv:AAT16_07470"/>
<gene>
    <name evidence="1" type="ORF">AAT16_07470</name>
    <name evidence="2" type="ORF">SAMN05216235_0740</name>
</gene>
<evidence type="ECO:0008006" key="5">
    <source>
        <dbReference type="Google" id="ProtNLM"/>
    </source>
</evidence>
<evidence type="ECO:0000313" key="4">
    <source>
        <dbReference type="Proteomes" id="UP000183090"/>
    </source>
</evidence>
<protein>
    <recommendedName>
        <fullName evidence="5">DUF2487 domain-containing protein</fullName>
    </recommendedName>
</protein>
<proteinExistence type="predicted"/>
<dbReference type="OrthoDB" id="2678750at2"/>
<dbReference type="EMBL" id="CP011366">
    <property type="protein sequence ID" value="AKG74084.1"/>
    <property type="molecule type" value="Genomic_DNA"/>
</dbReference>